<reference evidence="2 4" key="1">
    <citation type="submission" date="2016-10" db="EMBL/GenBank/DDBJ databases">
        <title>Methanohalophilus halophilus.</title>
        <authorList>
            <person name="L'haridon S."/>
        </authorList>
    </citation>
    <scope>NUCLEOTIDE SEQUENCE [LARGE SCALE GENOMIC DNA]</scope>
    <source>
        <strain evidence="2 4">Z-7982</strain>
    </source>
</reference>
<keyword evidence="4" id="KW-1185">Reference proteome</keyword>
<sequence length="228" mass="26453">MTSQKEGFGLLHKLYEKRLLNKIQQGQQNPPSSLAIVLPETDLLQKNSSQKTLQFINWCQDFGIKKIYFNVDILDEKADLKNKMVYRLVQFIERICAKLPPKTGYDVYGDDGSTLLTKPGKDPSIIFVLGYGGKKEITSSVRTILCDVEKGNIEPEDIDENILESHLTIEGEPDLIIRSGGRHLSDFLIWQSVYSELYFTDINWNSFRRIDFLRIIRDFQKRKRRYGK</sequence>
<evidence type="ECO:0000256" key="1">
    <source>
        <dbReference type="ARBA" id="ARBA00022679"/>
    </source>
</evidence>
<proteinExistence type="predicted"/>
<dbReference type="PANTHER" id="PTHR10291:SF28">
    <property type="entry name" value="UNDECAPRENYL DIPHOSPHATE SYNTHASE"/>
    <property type="match status" value="1"/>
</dbReference>
<dbReference type="AlphaFoldDB" id="A0A1L3Q0S9"/>
<dbReference type="InterPro" id="IPR036424">
    <property type="entry name" value="UPP_synth-like_sf"/>
</dbReference>
<dbReference type="FunFam" id="3.40.1180.10:FF:000016">
    <property type="entry name" value="Undecaprenyl diphosphate synthase"/>
    <property type="match status" value="1"/>
</dbReference>
<dbReference type="SUPFAM" id="SSF64005">
    <property type="entry name" value="Undecaprenyl diphosphate synthase"/>
    <property type="match status" value="1"/>
</dbReference>
<reference evidence="3 5" key="2">
    <citation type="submission" date="2016-10" db="EMBL/GenBank/DDBJ databases">
        <authorList>
            <person name="de Groot N.N."/>
        </authorList>
    </citation>
    <scope>NUCLEOTIDE SEQUENCE [LARGE SCALE GENOMIC DNA]</scope>
    <source>
        <strain evidence="3 5">Z-7982</strain>
    </source>
</reference>
<accession>A0A1L3Q0S9</accession>
<dbReference type="PANTHER" id="PTHR10291">
    <property type="entry name" value="DEHYDRODOLICHYL DIPHOSPHATE SYNTHASE FAMILY MEMBER"/>
    <property type="match status" value="1"/>
</dbReference>
<organism evidence="2 4">
    <name type="scientific">Methanohalophilus halophilus</name>
    <dbReference type="NCBI Taxonomy" id="2177"/>
    <lineage>
        <taxon>Archaea</taxon>
        <taxon>Methanobacteriati</taxon>
        <taxon>Methanobacteriota</taxon>
        <taxon>Stenosarchaea group</taxon>
        <taxon>Methanomicrobia</taxon>
        <taxon>Methanosarcinales</taxon>
        <taxon>Methanosarcinaceae</taxon>
        <taxon>Methanohalophilus</taxon>
    </lineage>
</organism>
<evidence type="ECO:0000313" key="3">
    <source>
        <dbReference type="EMBL" id="SDW09671.1"/>
    </source>
</evidence>
<dbReference type="Pfam" id="PF01255">
    <property type="entry name" value="Prenyltransf"/>
    <property type="match status" value="1"/>
</dbReference>
<dbReference type="InterPro" id="IPR001441">
    <property type="entry name" value="UPP_synth-like"/>
</dbReference>
<name>A0A1L3Q0S9_9EURY</name>
<evidence type="ECO:0000313" key="2">
    <source>
        <dbReference type="EMBL" id="APH38472.1"/>
    </source>
</evidence>
<dbReference type="Proteomes" id="UP000198669">
    <property type="component" value="Unassembled WGS sequence"/>
</dbReference>
<dbReference type="KEGG" id="mhaz:BHR79_02525"/>
<gene>
    <name evidence="2" type="ORF">BHR79_02525</name>
    <name evidence="3" type="ORF">SAMN04515625_0332</name>
</gene>
<dbReference type="Gene3D" id="3.40.1180.10">
    <property type="entry name" value="Decaprenyl diphosphate synthase-like"/>
    <property type="match status" value="1"/>
</dbReference>
<dbReference type="STRING" id="2177.BHR79_02525"/>
<dbReference type="GO" id="GO:0016094">
    <property type="term" value="P:polyprenol biosynthetic process"/>
    <property type="evidence" value="ECO:0007669"/>
    <property type="project" value="TreeGrafter"/>
</dbReference>
<evidence type="ECO:0000313" key="4">
    <source>
        <dbReference type="Proteomes" id="UP000186879"/>
    </source>
</evidence>
<evidence type="ECO:0000313" key="5">
    <source>
        <dbReference type="Proteomes" id="UP000198669"/>
    </source>
</evidence>
<dbReference type="EMBL" id="FNMU01000001">
    <property type="protein sequence ID" value="SDW09671.1"/>
    <property type="molecule type" value="Genomic_DNA"/>
</dbReference>
<dbReference type="EMBL" id="CP017921">
    <property type="protein sequence ID" value="APH38472.1"/>
    <property type="molecule type" value="Genomic_DNA"/>
</dbReference>
<protein>
    <submittedName>
        <fullName evidence="3">Undecaprenyl diphosphate synthase</fullName>
    </submittedName>
</protein>
<dbReference type="GO" id="GO:0045547">
    <property type="term" value="F:ditrans,polycis-polyprenyl diphosphate synthase [(2E,6E)-farnesyl diphosphate specific] activity"/>
    <property type="evidence" value="ECO:0007669"/>
    <property type="project" value="TreeGrafter"/>
</dbReference>
<dbReference type="Proteomes" id="UP000186879">
    <property type="component" value="Chromosome"/>
</dbReference>
<keyword evidence="1" id="KW-0808">Transferase</keyword>